<dbReference type="GeneID" id="25245573"/>
<evidence type="ECO:0000313" key="2">
    <source>
        <dbReference type="Proteomes" id="UP000066124"/>
    </source>
</evidence>
<dbReference type="SUPFAM" id="SSF53649">
    <property type="entry name" value="Alkaline phosphatase-like"/>
    <property type="match status" value="1"/>
</dbReference>
<organism evidence="1 2">
    <name type="scientific">Haloferax gibbonsii</name>
    <dbReference type="NCBI Taxonomy" id="35746"/>
    <lineage>
        <taxon>Archaea</taxon>
        <taxon>Methanobacteriati</taxon>
        <taxon>Methanobacteriota</taxon>
        <taxon>Stenosarchaea group</taxon>
        <taxon>Halobacteria</taxon>
        <taxon>Halobacteriales</taxon>
        <taxon>Haloferacaceae</taxon>
        <taxon>Haloferax</taxon>
    </lineage>
</organism>
<dbReference type="InterPro" id="IPR002591">
    <property type="entry name" value="Phosphodiest/P_Trfase"/>
</dbReference>
<name>A0A0K1IS63_HALGI</name>
<dbReference type="KEGG" id="hgi:ABY42_06395"/>
<dbReference type="GO" id="GO:0016787">
    <property type="term" value="F:hydrolase activity"/>
    <property type="evidence" value="ECO:0007669"/>
    <property type="project" value="UniProtKB-ARBA"/>
</dbReference>
<evidence type="ECO:0000313" key="1">
    <source>
        <dbReference type="EMBL" id="AKU07387.1"/>
    </source>
</evidence>
<dbReference type="InterPro" id="IPR017850">
    <property type="entry name" value="Alkaline_phosphatase_core_sf"/>
</dbReference>
<dbReference type="Proteomes" id="UP000066124">
    <property type="component" value="Chromosome"/>
</dbReference>
<reference evidence="2" key="1">
    <citation type="journal article" date="2015" name="J. Biotechnol.">
        <title>Complete genome sequence of Haloferax gibbonsii strain ARA6, a potential producer of polyhydroxyalkanoates and halocins isolated from Araruama, Rio de Janeiro, Brasil.</title>
        <authorList>
            <person name="Pinto L.H."/>
            <person name="D'Alincourt Carvalho-Assef A.P."/>
            <person name="Vieira R.P."/>
            <person name="Clementino M.M."/>
            <person name="Albano R.M."/>
        </authorList>
    </citation>
    <scope>NUCLEOTIDE SEQUENCE [LARGE SCALE GENOMIC DNA]</scope>
    <source>
        <strain evidence="2">ARA6</strain>
    </source>
</reference>
<gene>
    <name evidence="1" type="ORF">ABY42_06395</name>
</gene>
<dbReference type="EMBL" id="CP011947">
    <property type="protein sequence ID" value="AKU07387.1"/>
    <property type="molecule type" value="Genomic_DNA"/>
</dbReference>
<dbReference type="AlphaFoldDB" id="A0A0K1IS63"/>
<dbReference type="Pfam" id="PF01663">
    <property type="entry name" value="Phosphodiest"/>
    <property type="match status" value="1"/>
</dbReference>
<protein>
    <submittedName>
        <fullName evidence="1">Nucleotide pyrophosphatase</fullName>
    </submittedName>
</protein>
<accession>A0A0K1IS63</accession>
<proteinExistence type="predicted"/>
<dbReference type="RefSeq" id="WP_050458984.1">
    <property type="nucleotide sequence ID" value="NZ_CP011947.1"/>
</dbReference>
<dbReference type="PATRIC" id="fig|35746.4.peg.1360"/>
<dbReference type="PANTHER" id="PTHR10151">
    <property type="entry name" value="ECTONUCLEOTIDE PYROPHOSPHATASE/PHOSPHODIESTERASE"/>
    <property type="match status" value="1"/>
</dbReference>
<sequence>MFDADAQALRERQSDGDYLLPAYDDWCFSRIPGTVADLLGADAGPRLPAEATADYDDVSRVVVFLVDGFGLAQWDGERDRISFLREFERAGRVTPLTTVFPSETAAAMNTFHSGALPSEHGVVGWNVYDPDADEMFEALPFLRKDGTQPERIDRADVADCESVYPDLAAAGVETHHVTPFPSEETVPHTYDPEDVSTFSDAFAEAAESAADPSYVFAYLPQTDAVAHGEGVDSEAYRETAAETFARVADAIATLAEATDEDDAGETLVCLTADHGLVDTDPERNPDLSEPPFDLVSDLRTLTDGTPIRFSGSPRNVHLHLRDERTDPVYDLLTTELDARVFRKCEVLERELFGPAPSPTFERRLGDLVVVHRDLGVWYGDEEPGNLGFVGMHGGLHPDEMLIPFATATLDSLR</sequence>
<dbReference type="Gene3D" id="3.40.720.10">
    <property type="entry name" value="Alkaline Phosphatase, subunit A"/>
    <property type="match status" value="1"/>
</dbReference>
<dbReference type="PANTHER" id="PTHR10151:SF120">
    <property type="entry name" value="BIS(5'-ADENOSYL)-TRIPHOSPHATASE"/>
    <property type="match status" value="1"/>
</dbReference>